<dbReference type="Pfam" id="PF04082">
    <property type="entry name" value="Fungal_trans"/>
    <property type="match status" value="1"/>
</dbReference>
<dbReference type="InterPro" id="IPR036864">
    <property type="entry name" value="Zn2-C6_fun-type_DNA-bd_sf"/>
</dbReference>
<feature type="domain" description="Zn(2)-C6 fungal-type" evidence="10">
    <location>
        <begin position="61"/>
        <end position="93"/>
    </location>
</feature>
<keyword evidence="4" id="KW-0805">Transcription regulation</keyword>
<organism evidence="11 12">
    <name type="scientific">Hymenoscyphus albidus</name>
    <dbReference type="NCBI Taxonomy" id="595503"/>
    <lineage>
        <taxon>Eukaryota</taxon>
        <taxon>Fungi</taxon>
        <taxon>Dikarya</taxon>
        <taxon>Ascomycota</taxon>
        <taxon>Pezizomycotina</taxon>
        <taxon>Leotiomycetes</taxon>
        <taxon>Helotiales</taxon>
        <taxon>Helotiaceae</taxon>
        <taxon>Hymenoscyphus</taxon>
    </lineage>
</organism>
<feature type="transmembrane region" description="Helical" evidence="9">
    <location>
        <begin position="626"/>
        <end position="649"/>
    </location>
</feature>
<dbReference type="PANTHER" id="PTHR31313:SF81">
    <property type="entry name" value="TY1 ENHANCER ACTIVATOR"/>
    <property type="match status" value="1"/>
</dbReference>
<evidence type="ECO:0000256" key="6">
    <source>
        <dbReference type="ARBA" id="ARBA00023163"/>
    </source>
</evidence>
<feature type="compositionally biased region" description="Low complexity" evidence="8">
    <location>
        <begin position="150"/>
        <end position="173"/>
    </location>
</feature>
<feature type="compositionally biased region" description="Polar residues" evidence="8">
    <location>
        <begin position="716"/>
        <end position="727"/>
    </location>
</feature>
<keyword evidence="2" id="KW-0479">Metal-binding</keyword>
<evidence type="ECO:0000256" key="1">
    <source>
        <dbReference type="ARBA" id="ARBA00004123"/>
    </source>
</evidence>
<proteinExistence type="predicted"/>
<evidence type="ECO:0000313" key="11">
    <source>
        <dbReference type="EMBL" id="CAG8984141.1"/>
    </source>
</evidence>
<keyword evidence="7" id="KW-0539">Nucleus</keyword>
<feature type="non-terminal residue" evidence="11">
    <location>
        <position position="1"/>
    </location>
</feature>
<dbReference type="GO" id="GO:0008270">
    <property type="term" value="F:zinc ion binding"/>
    <property type="evidence" value="ECO:0007669"/>
    <property type="project" value="InterPro"/>
</dbReference>
<evidence type="ECO:0000313" key="12">
    <source>
        <dbReference type="Proteomes" id="UP000701801"/>
    </source>
</evidence>
<keyword evidence="3" id="KW-0862">Zinc</keyword>
<name>A0A9N9M6R2_9HELO</name>
<dbReference type="PROSITE" id="PS50048">
    <property type="entry name" value="ZN2_CY6_FUNGAL_2"/>
    <property type="match status" value="1"/>
</dbReference>
<keyword evidence="9" id="KW-1133">Transmembrane helix</keyword>
<dbReference type="GO" id="GO:0003677">
    <property type="term" value="F:DNA binding"/>
    <property type="evidence" value="ECO:0007669"/>
    <property type="project" value="UniProtKB-KW"/>
</dbReference>
<feature type="compositionally biased region" description="Polar residues" evidence="8">
    <location>
        <begin position="190"/>
        <end position="200"/>
    </location>
</feature>
<comment type="subcellular location">
    <subcellularLocation>
        <location evidence="1">Nucleus</location>
    </subcellularLocation>
</comment>
<feature type="region of interest" description="Disordered" evidence="8">
    <location>
        <begin position="696"/>
        <end position="778"/>
    </location>
</feature>
<evidence type="ECO:0000256" key="9">
    <source>
        <dbReference type="SAM" id="Phobius"/>
    </source>
</evidence>
<dbReference type="PROSITE" id="PS00463">
    <property type="entry name" value="ZN2_CY6_FUNGAL_1"/>
    <property type="match status" value="1"/>
</dbReference>
<protein>
    <recommendedName>
        <fullName evidence="10">Zn(2)-C6 fungal-type domain-containing protein</fullName>
    </recommendedName>
</protein>
<dbReference type="GO" id="GO:0005634">
    <property type="term" value="C:nucleus"/>
    <property type="evidence" value="ECO:0007669"/>
    <property type="project" value="UniProtKB-SubCell"/>
</dbReference>
<evidence type="ECO:0000256" key="5">
    <source>
        <dbReference type="ARBA" id="ARBA00023125"/>
    </source>
</evidence>
<dbReference type="InterPro" id="IPR051615">
    <property type="entry name" value="Transcr_Regulatory_Elem"/>
</dbReference>
<feature type="compositionally biased region" description="Polar residues" evidence="8">
    <location>
        <begin position="39"/>
        <end position="51"/>
    </location>
</feature>
<dbReference type="PANTHER" id="PTHR31313">
    <property type="entry name" value="TY1 ENHANCER ACTIVATOR"/>
    <property type="match status" value="1"/>
</dbReference>
<evidence type="ECO:0000256" key="2">
    <source>
        <dbReference type="ARBA" id="ARBA00022723"/>
    </source>
</evidence>
<evidence type="ECO:0000256" key="8">
    <source>
        <dbReference type="SAM" id="MobiDB-lite"/>
    </source>
</evidence>
<comment type="caution">
    <text evidence="11">The sequence shown here is derived from an EMBL/GenBank/DDBJ whole genome shotgun (WGS) entry which is preliminary data.</text>
</comment>
<feature type="compositionally biased region" description="Basic and acidic residues" evidence="8">
    <location>
        <begin position="705"/>
        <end position="715"/>
    </location>
</feature>
<dbReference type="CDD" id="cd12148">
    <property type="entry name" value="fungal_TF_MHR"/>
    <property type="match status" value="1"/>
</dbReference>
<keyword evidence="9" id="KW-0472">Membrane</keyword>
<dbReference type="EMBL" id="CAJVRM010000751">
    <property type="protein sequence ID" value="CAG8984141.1"/>
    <property type="molecule type" value="Genomic_DNA"/>
</dbReference>
<dbReference type="OrthoDB" id="2154091at2759"/>
<dbReference type="InterPro" id="IPR001138">
    <property type="entry name" value="Zn2Cys6_DnaBD"/>
</dbReference>
<keyword evidence="6" id="KW-0804">Transcription</keyword>
<gene>
    <name evidence="11" type="ORF">HYALB_00006244</name>
</gene>
<evidence type="ECO:0000256" key="7">
    <source>
        <dbReference type="ARBA" id="ARBA00023242"/>
    </source>
</evidence>
<evidence type="ECO:0000256" key="3">
    <source>
        <dbReference type="ARBA" id="ARBA00022833"/>
    </source>
</evidence>
<keyword evidence="12" id="KW-1185">Reference proteome</keyword>
<dbReference type="SMART" id="SM00906">
    <property type="entry name" value="Fungal_trans"/>
    <property type="match status" value="1"/>
</dbReference>
<dbReference type="Gene3D" id="4.10.240.10">
    <property type="entry name" value="Zn(2)-C6 fungal-type DNA-binding domain"/>
    <property type="match status" value="1"/>
</dbReference>
<reference evidence="11" key="1">
    <citation type="submission" date="2021-07" db="EMBL/GenBank/DDBJ databases">
        <authorList>
            <person name="Durling M."/>
        </authorList>
    </citation>
    <scope>NUCLEOTIDE SEQUENCE</scope>
</reference>
<evidence type="ECO:0000256" key="4">
    <source>
        <dbReference type="ARBA" id="ARBA00023015"/>
    </source>
</evidence>
<keyword evidence="5" id="KW-0238">DNA-binding</keyword>
<feature type="region of interest" description="Disordered" evidence="8">
    <location>
        <begin position="120"/>
        <end position="213"/>
    </location>
</feature>
<keyword evidence="9" id="KW-0812">Transmembrane</keyword>
<dbReference type="GO" id="GO:0000981">
    <property type="term" value="F:DNA-binding transcription factor activity, RNA polymerase II-specific"/>
    <property type="evidence" value="ECO:0007669"/>
    <property type="project" value="InterPro"/>
</dbReference>
<dbReference type="InterPro" id="IPR007219">
    <property type="entry name" value="XnlR_reg_dom"/>
</dbReference>
<dbReference type="AlphaFoldDB" id="A0A9N9M6R2"/>
<dbReference type="Proteomes" id="UP000701801">
    <property type="component" value="Unassembled WGS sequence"/>
</dbReference>
<evidence type="ECO:0000259" key="10">
    <source>
        <dbReference type="PROSITE" id="PS50048"/>
    </source>
</evidence>
<sequence length="832" mass="93911">MKRQVENRENPVAPPTPSTTTPIIEEVVQEKVAPPPNQAPNTNSASNSSKPAAQRHRASIACASCRDRRIRCVVPPGERDCTQCKRSKTECIIRNDDERRRQAYMSSLTDRVAMLEEMLSETGTPVPPPNYPPKTKADAVASQVNSSDAVRSQSPNQNQQSQIQRQQDSQPVQNSTPRSMPDESTDGDNGYQNEDTSNSIMDARPSPPRVPASKKEGLVHMLLSTRGHLSFDQLSGRLRFFGPASNFHIYAENDNSPDIRESPEQVRRTERIIRCLSIETHDYLLGLFWEHYNAVLHIVHREAFTEDMYHAHSKYYSGFLHICILAMGYRSADLERQDMKNITLGIRECTLHREAKYMLDMELERPGGIASVQGFLILGDLECGVGRDNTGWMYAGIANRLCFDLGLHLDCQDDGLDEKEIQLRHMTLFACVIYDKYWALFLGRPTGIKSQDLEMYRLSKQFACLSSCQPAGAQKSLETQIYEELLDLMELAGKIAEIRDSGAQATQDVDRANSAYLYVMNLDRQLQTWYRRLPDNLAWKPENIQTAPFSFFLLHQQYHCSLILLHRPWVRYDDSTPPNSDDGSDEDTYMNIDDNHSFMSRSICTRQAIRVARIFWHHRQRFDTRLIFITGIQQAGTAATALVAALAFIKNVNDRKYNMQYLECLASALDDMSYTYQPAASMSSILQAVMIELQNSSSITPPPPDIRHSPQRRESTSIPARRSSTNDAAEVRTFKKRQLSKSSTRPLRMSATISIPEASKTRTPKTTFPPPGPEKADKDFVMITPRSERTAWPMLNNDINSLDYPMTFSGVGMGSAPLGWLEGGLSPFGAGN</sequence>
<feature type="region of interest" description="Disordered" evidence="8">
    <location>
        <begin position="1"/>
        <end position="58"/>
    </location>
</feature>
<dbReference type="CDD" id="cd00067">
    <property type="entry name" value="GAL4"/>
    <property type="match status" value="1"/>
</dbReference>
<dbReference type="GO" id="GO:0006351">
    <property type="term" value="P:DNA-templated transcription"/>
    <property type="evidence" value="ECO:0007669"/>
    <property type="project" value="InterPro"/>
</dbReference>
<dbReference type="SUPFAM" id="SSF57701">
    <property type="entry name" value="Zn2/Cys6 DNA-binding domain"/>
    <property type="match status" value="1"/>
</dbReference>
<accession>A0A9N9M6R2</accession>